<name>A0ABR7D1E4_9BACT</name>
<evidence type="ECO:0000313" key="2">
    <source>
        <dbReference type="Proteomes" id="UP000646484"/>
    </source>
</evidence>
<reference evidence="1 2" key="1">
    <citation type="submission" date="2020-08" db="EMBL/GenBank/DDBJ databases">
        <title>Genome public.</title>
        <authorList>
            <person name="Liu C."/>
            <person name="Sun Q."/>
        </authorList>
    </citation>
    <scope>NUCLEOTIDE SEQUENCE [LARGE SCALE GENOMIC DNA]</scope>
    <source>
        <strain evidence="1 2">NSJ-56</strain>
    </source>
</reference>
<proteinExistence type="predicted"/>
<dbReference type="RefSeq" id="WP_186976215.1">
    <property type="nucleotide sequence ID" value="NZ_JACOOH010000005.1"/>
</dbReference>
<dbReference type="EMBL" id="JACOOH010000005">
    <property type="protein sequence ID" value="MBC5621746.1"/>
    <property type="molecule type" value="Genomic_DNA"/>
</dbReference>
<keyword evidence="2" id="KW-1185">Reference proteome</keyword>
<gene>
    <name evidence="1" type="ORF">H8S64_11620</name>
</gene>
<dbReference type="Proteomes" id="UP000646484">
    <property type="component" value="Unassembled WGS sequence"/>
</dbReference>
<protein>
    <submittedName>
        <fullName evidence="1">Uncharacterized protein</fullName>
    </submittedName>
</protein>
<organism evidence="1 2">
    <name type="scientific">Butyricimonas hominis</name>
    <dbReference type="NCBI Taxonomy" id="2763032"/>
    <lineage>
        <taxon>Bacteria</taxon>
        <taxon>Pseudomonadati</taxon>
        <taxon>Bacteroidota</taxon>
        <taxon>Bacteroidia</taxon>
        <taxon>Bacteroidales</taxon>
        <taxon>Odoribacteraceae</taxon>
        <taxon>Butyricimonas</taxon>
    </lineage>
</organism>
<sequence>MSMNSVSCGVVKELLTTAENQRYIQFKKQARYKLRYLAAKTEGKGREMGMQ</sequence>
<evidence type="ECO:0000313" key="1">
    <source>
        <dbReference type="EMBL" id="MBC5621746.1"/>
    </source>
</evidence>
<accession>A0ABR7D1E4</accession>
<comment type="caution">
    <text evidence="1">The sequence shown here is derived from an EMBL/GenBank/DDBJ whole genome shotgun (WGS) entry which is preliminary data.</text>
</comment>